<evidence type="ECO:0000256" key="1">
    <source>
        <dbReference type="ARBA" id="ARBA00038158"/>
    </source>
</evidence>
<name>A0A8I2ZBN3_VERLO</name>
<evidence type="ECO:0000313" key="3">
    <source>
        <dbReference type="Proteomes" id="UP000689129"/>
    </source>
</evidence>
<dbReference type="Proteomes" id="UP000689129">
    <property type="component" value="Unassembled WGS sequence"/>
</dbReference>
<dbReference type="PANTHER" id="PTHR43591:SF24">
    <property type="entry name" value="2-METHOXY-6-POLYPRENYL-1,4-BENZOQUINOL METHYLASE, MITOCHONDRIAL"/>
    <property type="match status" value="1"/>
</dbReference>
<protein>
    <submittedName>
        <fullName evidence="2">Secondary metabolism regulator LAE1 like protein</fullName>
    </submittedName>
</protein>
<dbReference type="EMBL" id="JAEMWZ010000340">
    <property type="protein sequence ID" value="KAG7123340.1"/>
    <property type="molecule type" value="Genomic_DNA"/>
</dbReference>
<proteinExistence type="inferred from homology"/>
<organism evidence="2 3">
    <name type="scientific">Verticillium longisporum</name>
    <name type="common">Verticillium dahliae var. longisporum</name>
    <dbReference type="NCBI Taxonomy" id="100787"/>
    <lineage>
        <taxon>Eukaryota</taxon>
        <taxon>Fungi</taxon>
        <taxon>Dikarya</taxon>
        <taxon>Ascomycota</taxon>
        <taxon>Pezizomycotina</taxon>
        <taxon>Sordariomycetes</taxon>
        <taxon>Hypocreomycetidae</taxon>
        <taxon>Glomerellales</taxon>
        <taxon>Plectosphaerellaceae</taxon>
        <taxon>Verticillium</taxon>
    </lineage>
</organism>
<dbReference type="PANTHER" id="PTHR43591">
    <property type="entry name" value="METHYLTRANSFERASE"/>
    <property type="match status" value="1"/>
</dbReference>
<dbReference type="Pfam" id="PF13489">
    <property type="entry name" value="Methyltransf_23"/>
    <property type="match status" value="1"/>
</dbReference>
<comment type="similarity">
    <text evidence="1">Belongs to the methyltransferase superfamily. LaeA methyltransferase family.</text>
</comment>
<dbReference type="GO" id="GO:0008168">
    <property type="term" value="F:methyltransferase activity"/>
    <property type="evidence" value="ECO:0007669"/>
    <property type="project" value="TreeGrafter"/>
</dbReference>
<comment type="caution">
    <text evidence="2">The sequence shown here is derived from an EMBL/GenBank/DDBJ whole genome shotgun (WGS) entry which is preliminary data.</text>
</comment>
<reference evidence="2" key="1">
    <citation type="journal article" date="2021" name="Mol. Plant Pathol.">
        <title>A 20-kb lineage-specific genomic region tames virulence in pathogenic amphidiploid Verticillium longisporum.</title>
        <authorList>
            <person name="Harting R."/>
            <person name="Starke J."/>
            <person name="Kusch H."/>
            <person name="Poggeler S."/>
            <person name="Maurus I."/>
            <person name="Schluter R."/>
            <person name="Landesfeind M."/>
            <person name="Bulla I."/>
            <person name="Nowrousian M."/>
            <person name="de Jonge R."/>
            <person name="Stahlhut G."/>
            <person name="Hoff K.J."/>
            <person name="Asshauer K.P."/>
            <person name="Thurmer A."/>
            <person name="Stanke M."/>
            <person name="Daniel R."/>
            <person name="Morgenstern B."/>
            <person name="Thomma B.P.H.J."/>
            <person name="Kronstad J.W."/>
            <person name="Braus-Stromeyer S.A."/>
            <person name="Braus G.H."/>
        </authorList>
    </citation>
    <scope>NUCLEOTIDE SEQUENCE</scope>
    <source>
        <strain evidence="2">Vl32</strain>
    </source>
</reference>
<dbReference type="AlphaFoldDB" id="A0A8I2ZBN3"/>
<accession>A0A8I2ZBN3</accession>
<gene>
    <name evidence="2" type="ORF">HYQ45_013923</name>
</gene>
<dbReference type="CDD" id="cd02440">
    <property type="entry name" value="AdoMet_MTases"/>
    <property type="match status" value="1"/>
</dbReference>
<evidence type="ECO:0000313" key="2">
    <source>
        <dbReference type="EMBL" id="KAG7123340.1"/>
    </source>
</evidence>
<sequence>MEASDAKNVLDVGTGTGDWALDVSDANADIEIIGTDLAAIQPNSILGNVIFYVDDANYPTWGWDNRFDFVHMRGLNGGIKKWTVTLQAAFCCLHAGGWIEVSDMEFHPAGPLAPDSVWFDWYRMLEVLTDAAGLDVGIHKNGHGQHELEKLGYQFPEQSRREYPVGYETHVYDDHSLLVCVVEQMKGTLARAMEFVPWSARLDDLMRRLETEILDKGLIIEVNRIIAQKPSGR</sequence>
<dbReference type="OrthoDB" id="2013972at2759"/>